<dbReference type="NCBIfam" id="TIGR03705">
    <property type="entry name" value="poly_P_kin"/>
    <property type="match status" value="1"/>
</dbReference>
<evidence type="ECO:0000256" key="2">
    <source>
        <dbReference type="ARBA" id="ARBA00022679"/>
    </source>
</evidence>
<dbReference type="Pfam" id="PF02503">
    <property type="entry name" value="PP_kinase"/>
    <property type="match status" value="1"/>
</dbReference>
<comment type="similarity">
    <text evidence="8 9">Belongs to the polyphosphate kinase 1 (PPK1) family.</text>
</comment>
<keyword evidence="4 8" id="KW-0547">Nucleotide-binding</keyword>
<evidence type="ECO:0000256" key="8">
    <source>
        <dbReference type="HAMAP-Rule" id="MF_00347"/>
    </source>
</evidence>
<keyword evidence="3 8" id="KW-0479">Metal-binding</keyword>
<dbReference type="AlphaFoldDB" id="A0A6J4HBV8"/>
<keyword evidence="6 8" id="KW-0067">ATP-binding</keyword>
<comment type="cofactor">
    <cofactor evidence="8">
        <name>Mg(2+)</name>
        <dbReference type="ChEBI" id="CHEBI:18420"/>
    </cofactor>
</comment>
<protein>
    <recommendedName>
        <fullName evidence="8 9">Polyphosphate kinase</fullName>
        <ecNumber evidence="8 9">2.7.4.1</ecNumber>
    </recommendedName>
    <alternativeName>
        <fullName evidence="8">ATP-polyphosphate phosphotransferase</fullName>
    </alternativeName>
    <alternativeName>
        <fullName evidence="8">Polyphosphoric acid kinase</fullName>
    </alternativeName>
</protein>
<feature type="domain" description="Polyphosphate kinase C-terminal" evidence="13">
    <location>
        <begin position="521"/>
        <end position="684"/>
    </location>
</feature>
<organism evidence="15">
    <name type="scientific">uncultured Acidimicrobiales bacterium</name>
    <dbReference type="NCBI Taxonomy" id="310071"/>
    <lineage>
        <taxon>Bacteria</taxon>
        <taxon>Bacillati</taxon>
        <taxon>Actinomycetota</taxon>
        <taxon>Acidimicrobiia</taxon>
        <taxon>Acidimicrobiales</taxon>
        <taxon>environmental samples</taxon>
    </lineage>
</organism>
<dbReference type="NCBIfam" id="NF003922">
    <property type="entry name" value="PRK05443.2-3"/>
    <property type="match status" value="1"/>
</dbReference>
<evidence type="ECO:0000256" key="7">
    <source>
        <dbReference type="ARBA" id="ARBA00022842"/>
    </source>
</evidence>
<dbReference type="FunFam" id="3.30.870.10:FF:000001">
    <property type="entry name" value="Polyphosphate kinase"/>
    <property type="match status" value="1"/>
</dbReference>
<evidence type="ECO:0000256" key="10">
    <source>
        <dbReference type="SAM" id="MobiDB-lite"/>
    </source>
</evidence>
<sequence>MAAHLEDFIEGAHRPGDPRHGASDQIRLLNRELSWLDFDARVLSLADTPSVPLLERAKFLAIFSSNLDEFFQVRVAGLKDQLAAGLGRVSADGLEPAEQLDAIRTRVVELGAHVDRIFLGEVAPGLADGGIRLSDWASLDDDDRAYLVEFFEHQVFPVLTPLAVDPSHPFPYISNLSLNLAVTVRDPETLERRFARVKVPNLLPRFVVMPDGERYVPLEQVIAEHLGALFPGMEVSSHEAFRVTRNADLTLEEEEADDLLAAVEVELRRRRFGRAVRLETSSSIDPETLDLLLPELDLEAADVYRSESPLDLGGLWDVWALPRPDLKDEPHTSVTQPSLAGSGAETPNLFARIRRGDIFLHHPYDSFTTSVGAFIRQAAIDPKVLAIKQTLYRTSSDSPIVASLIRAAESGKQVVALVEVKARFDEQANVTWARALEQAGVHVVYGLVGLKTHSKTALVVRQEDDGIRRYCHVGTGNYNERTARLYEDVGLLTCDPEIGADLTQLFNYLTGYGRQERFRKLMVAPGQLRPRLADLIAQEATMPAGTGRIIMKMNSLVDVEMIDALYAASAGGVEIDLIIRGICCLRPGVPGLSDRIRVRSIVGRFLEHSRLFHFANGNGTGRPGYWFGSADLMPRNLDRRVEAVVPVSQPHLQARVHQVLDVALSDDELAWELLPDGAWRKVPTTVGVNSHVTLARLARERARTHTSEPGSDAKDLRGSAW</sequence>
<accession>A0A6J4HBV8</accession>
<feature type="domain" description="Polyphosphate kinase C-terminal" evidence="14">
    <location>
        <begin position="348"/>
        <end position="514"/>
    </location>
</feature>
<evidence type="ECO:0000259" key="14">
    <source>
        <dbReference type="Pfam" id="PF17941"/>
    </source>
</evidence>
<dbReference type="InterPro" id="IPR036830">
    <property type="entry name" value="PP_kinase_middle_dom_sf"/>
</dbReference>
<dbReference type="Gene3D" id="1.20.58.310">
    <property type="entry name" value="Polyphosphate kinase N-terminal domain"/>
    <property type="match status" value="1"/>
</dbReference>
<gene>
    <name evidence="8" type="primary">ppk</name>
    <name evidence="15" type="ORF">AVDCRST_MAG20-708</name>
</gene>
<dbReference type="SUPFAM" id="SSF143724">
    <property type="entry name" value="PHP14-like"/>
    <property type="match status" value="1"/>
</dbReference>
<dbReference type="GO" id="GO:0006799">
    <property type="term" value="P:polyphosphate biosynthetic process"/>
    <property type="evidence" value="ECO:0007669"/>
    <property type="project" value="UniProtKB-UniRule"/>
</dbReference>
<evidence type="ECO:0000259" key="11">
    <source>
        <dbReference type="Pfam" id="PF02503"/>
    </source>
</evidence>
<evidence type="ECO:0000256" key="1">
    <source>
        <dbReference type="ARBA" id="ARBA00022553"/>
    </source>
</evidence>
<evidence type="ECO:0000256" key="3">
    <source>
        <dbReference type="ARBA" id="ARBA00022723"/>
    </source>
</evidence>
<dbReference type="Gene3D" id="3.30.1840.10">
    <property type="entry name" value="Polyphosphate kinase middle domain"/>
    <property type="match status" value="1"/>
</dbReference>
<dbReference type="NCBIfam" id="NF003921">
    <property type="entry name" value="PRK05443.2-2"/>
    <property type="match status" value="1"/>
</dbReference>
<feature type="binding site" evidence="8">
    <location>
        <position position="608"/>
    </location>
    <ligand>
        <name>ATP</name>
        <dbReference type="ChEBI" id="CHEBI:30616"/>
    </ligand>
</feature>
<feature type="binding site" evidence="8">
    <location>
        <position position="580"/>
    </location>
    <ligand>
        <name>ATP</name>
        <dbReference type="ChEBI" id="CHEBI:30616"/>
    </ligand>
</feature>
<comment type="PTM">
    <text evidence="8 9">An intermediate of this reaction is the autophosphorylated ppk in which a phosphate is covalently linked to a histidine residue through a N-P bond.</text>
</comment>
<feature type="domain" description="Polyphosphate kinase middle" evidence="11">
    <location>
        <begin position="143"/>
        <end position="317"/>
    </location>
</feature>
<dbReference type="Pfam" id="PF17941">
    <property type="entry name" value="PP_kinase_C_1"/>
    <property type="match status" value="1"/>
</dbReference>
<dbReference type="InterPro" id="IPR024953">
    <property type="entry name" value="PP_kinase_middle"/>
</dbReference>
<evidence type="ECO:0000259" key="13">
    <source>
        <dbReference type="Pfam" id="PF13090"/>
    </source>
</evidence>
<dbReference type="Pfam" id="PF13089">
    <property type="entry name" value="PP_kinase_N"/>
    <property type="match status" value="1"/>
</dbReference>
<feature type="binding site" evidence="8">
    <location>
        <position position="393"/>
    </location>
    <ligand>
        <name>Mg(2+)</name>
        <dbReference type="ChEBI" id="CHEBI:18420"/>
    </ligand>
</feature>
<dbReference type="InterPro" id="IPR025200">
    <property type="entry name" value="PPK_C_dom2"/>
</dbReference>
<dbReference type="EC" id="2.7.4.1" evidence="8 9"/>
<dbReference type="CDD" id="cd09168">
    <property type="entry name" value="PLDc_PaPPK1_C2_like"/>
    <property type="match status" value="1"/>
</dbReference>
<keyword evidence="5 8" id="KW-0418">Kinase</keyword>
<evidence type="ECO:0000256" key="5">
    <source>
        <dbReference type="ARBA" id="ARBA00022777"/>
    </source>
</evidence>
<evidence type="ECO:0000256" key="4">
    <source>
        <dbReference type="ARBA" id="ARBA00022741"/>
    </source>
</evidence>
<dbReference type="InterPro" id="IPR003414">
    <property type="entry name" value="PP_kinase"/>
</dbReference>
<dbReference type="InterPro" id="IPR025198">
    <property type="entry name" value="PPK_N_dom"/>
</dbReference>
<keyword evidence="1 8" id="KW-0597">Phosphoprotein</keyword>
<feature type="active site" description="Phosphohistidine intermediate" evidence="8">
    <location>
        <position position="453"/>
    </location>
</feature>
<dbReference type="InterPro" id="IPR041108">
    <property type="entry name" value="PP_kinase_C_1"/>
</dbReference>
<name>A0A6J4HBV8_9ACTN</name>
<dbReference type="GO" id="GO:0005524">
    <property type="term" value="F:ATP binding"/>
    <property type="evidence" value="ECO:0007669"/>
    <property type="project" value="UniProtKB-KW"/>
</dbReference>
<dbReference type="InterPro" id="IPR036832">
    <property type="entry name" value="PPK_N_dom_sf"/>
</dbReference>
<reference evidence="15" key="1">
    <citation type="submission" date="2020-02" db="EMBL/GenBank/DDBJ databases">
        <authorList>
            <person name="Meier V. D."/>
        </authorList>
    </citation>
    <scope>NUCLEOTIDE SEQUENCE</scope>
    <source>
        <strain evidence="15">AVDCRST_MAG20</strain>
    </source>
</reference>
<keyword evidence="2 8" id="KW-0808">Transferase</keyword>
<evidence type="ECO:0000313" key="15">
    <source>
        <dbReference type="EMBL" id="CAA9220463.1"/>
    </source>
</evidence>
<proteinExistence type="inferred from homology"/>
<dbReference type="CDD" id="cd09165">
    <property type="entry name" value="PLDc_PaPPK1_C1_like"/>
    <property type="match status" value="1"/>
</dbReference>
<dbReference type="Pfam" id="PF13090">
    <property type="entry name" value="PP_kinase_C"/>
    <property type="match status" value="1"/>
</dbReference>
<keyword evidence="7 8" id="KW-0460">Magnesium</keyword>
<feature type="binding site" evidence="8">
    <location>
        <position position="423"/>
    </location>
    <ligand>
        <name>Mg(2+)</name>
        <dbReference type="ChEBI" id="CHEBI:18420"/>
    </ligand>
</feature>
<evidence type="ECO:0000256" key="9">
    <source>
        <dbReference type="RuleBase" id="RU003800"/>
    </source>
</evidence>
<dbReference type="PIRSF" id="PIRSF015589">
    <property type="entry name" value="PP_kinase"/>
    <property type="match status" value="1"/>
</dbReference>
<feature type="binding site" evidence="8">
    <location>
        <position position="66"/>
    </location>
    <ligand>
        <name>ATP</name>
        <dbReference type="ChEBI" id="CHEBI:30616"/>
    </ligand>
</feature>
<dbReference type="SUPFAM" id="SSF56024">
    <property type="entry name" value="Phospholipase D/nuclease"/>
    <property type="match status" value="2"/>
</dbReference>
<comment type="function">
    <text evidence="8 9">Catalyzes the reversible transfer of the terminal phosphate of ATP to form a long-chain polyphosphate (polyP).</text>
</comment>
<dbReference type="SUPFAM" id="SSF140356">
    <property type="entry name" value="PPK N-terminal domain-like"/>
    <property type="match status" value="1"/>
</dbReference>
<feature type="domain" description="Polyphosphate kinase N-terminal" evidence="12">
    <location>
        <begin position="29"/>
        <end position="133"/>
    </location>
</feature>
<comment type="catalytic activity">
    <reaction evidence="8 9">
        <text>[phosphate](n) + ATP = [phosphate](n+1) + ADP</text>
        <dbReference type="Rhea" id="RHEA:19573"/>
        <dbReference type="Rhea" id="RHEA-COMP:9859"/>
        <dbReference type="Rhea" id="RHEA-COMP:14280"/>
        <dbReference type="ChEBI" id="CHEBI:16838"/>
        <dbReference type="ChEBI" id="CHEBI:30616"/>
        <dbReference type="ChEBI" id="CHEBI:456216"/>
        <dbReference type="EC" id="2.7.4.1"/>
    </reaction>
</comment>
<feature type="region of interest" description="Disordered" evidence="10">
    <location>
        <begin position="700"/>
        <end position="721"/>
    </location>
</feature>
<dbReference type="GO" id="GO:0009358">
    <property type="term" value="C:polyphosphate kinase complex"/>
    <property type="evidence" value="ECO:0007669"/>
    <property type="project" value="InterPro"/>
</dbReference>
<feature type="binding site" evidence="8">
    <location>
        <position position="486"/>
    </location>
    <ligand>
        <name>ATP</name>
        <dbReference type="ChEBI" id="CHEBI:30616"/>
    </ligand>
</feature>
<dbReference type="Gene3D" id="3.30.870.10">
    <property type="entry name" value="Endonuclease Chain A"/>
    <property type="match status" value="2"/>
</dbReference>
<dbReference type="HAMAP" id="MF_00347">
    <property type="entry name" value="Polyphosphate_kinase"/>
    <property type="match status" value="1"/>
</dbReference>
<dbReference type="GO" id="GO:0046872">
    <property type="term" value="F:metal ion binding"/>
    <property type="evidence" value="ECO:0007669"/>
    <property type="project" value="UniProtKB-KW"/>
</dbReference>
<evidence type="ECO:0000256" key="6">
    <source>
        <dbReference type="ARBA" id="ARBA00022840"/>
    </source>
</evidence>
<dbReference type="PANTHER" id="PTHR30218:SF0">
    <property type="entry name" value="POLYPHOSPHATE KINASE"/>
    <property type="match status" value="1"/>
</dbReference>
<dbReference type="NCBIfam" id="NF003918">
    <property type="entry name" value="PRK05443.1-2"/>
    <property type="match status" value="1"/>
</dbReference>
<dbReference type="PANTHER" id="PTHR30218">
    <property type="entry name" value="POLYPHOSPHATE KINASE"/>
    <property type="match status" value="1"/>
</dbReference>
<dbReference type="EMBL" id="CADCSY010000027">
    <property type="protein sequence ID" value="CAA9220463.1"/>
    <property type="molecule type" value="Genomic_DNA"/>
</dbReference>
<evidence type="ECO:0000259" key="12">
    <source>
        <dbReference type="Pfam" id="PF13089"/>
    </source>
</evidence>
<dbReference type="GO" id="GO:0008976">
    <property type="term" value="F:polyphosphate kinase activity"/>
    <property type="evidence" value="ECO:0007669"/>
    <property type="project" value="UniProtKB-UniRule"/>
</dbReference>